<dbReference type="AlphaFoldDB" id="A0AAV2E5B5"/>
<organism evidence="1 2">
    <name type="scientific">Linum trigynum</name>
    <dbReference type="NCBI Taxonomy" id="586398"/>
    <lineage>
        <taxon>Eukaryota</taxon>
        <taxon>Viridiplantae</taxon>
        <taxon>Streptophyta</taxon>
        <taxon>Embryophyta</taxon>
        <taxon>Tracheophyta</taxon>
        <taxon>Spermatophyta</taxon>
        <taxon>Magnoliopsida</taxon>
        <taxon>eudicotyledons</taxon>
        <taxon>Gunneridae</taxon>
        <taxon>Pentapetalae</taxon>
        <taxon>rosids</taxon>
        <taxon>fabids</taxon>
        <taxon>Malpighiales</taxon>
        <taxon>Linaceae</taxon>
        <taxon>Linum</taxon>
    </lineage>
</organism>
<accession>A0AAV2E5B5</accession>
<evidence type="ECO:0000313" key="2">
    <source>
        <dbReference type="Proteomes" id="UP001497516"/>
    </source>
</evidence>
<reference evidence="1 2" key="1">
    <citation type="submission" date="2024-04" db="EMBL/GenBank/DDBJ databases">
        <authorList>
            <person name="Fracassetti M."/>
        </authorList>
    </citation>
    <scope>NUCLEOTIDE SEQUENCE [LARGE SCALE GENOMIC DNA]</scope>
</reference>
<protein>
    <submittedName>
        <fullName evidence="1">Uncharacterized protein</fullName>
    </submittedName>
</protein>
<dbReference type="EMBL" id="OZ034817">
    <property type="protein sequence ID" value="CAL1380843.1"/>
    <property type="molecule type" value="Genomic_DNA"/>
</dbReference>
<dbReference type="Proteomes" id="UP001497516">
    <property type="component" value="Chromosome 4"/>
</dbReference>
<keyword evidence="2" id="KW-1185">Reference proteome</keyword>
<name>A0AAV2E5B5_9ROSI</name>
<proteinExistence type="predicted"/>
<evidence type="ECO:0000313" key="1">
    <source>
        <dbReference type="EMBL" id="CAL1380843.1"/>
    </source>
</evidence>
<gene>
    <name evidence="1" type="ORF">LTRI10_LOCUS22260</name>
</gene>
<sequence length="213" mass="24590">MRPCFNTDPPTFTTTVYNYLLTISVDLLSYLLGYPIQGAEVVDEADFPTVEFNENEAMHLYARDIGAYHPARLDARCLPDDLKVLHFYITRVFLPRSHGLTRIYPMDMWILARAKENRHISYPHLMIGHMMQYCDDYFYDELPFAPQITLLMRSLDLDMRYKVARVNLIDSLWDQFVLRKVNALVGRRRPWVNASGGVTIGSVVPTEVAEVGP</sequence>